<sequence length="420" mass="46840">MHAQRSDVQALLADERGSPRTPLHNADDKPPRTTTCRREAVLALAFSLCVVAAVASRSFAASPPWLSSAQQQQQSQYHQQQRKPLPAPKPGPQNCGATALPHLCCGVCQFERRLCSSSTLPSRISTAQVAAQLAGQHRRLQDVTPCELFQRIRGRTLWLLGDSQTWSLFTAAECFLREFAPSLQRTDPLPSKQLNDLLTVAEATHCNAPYPVPPLCLELVLGTRICVVRVDYAQHMRRFVLPALMQHVPRFKRDLVVMNAGLHYTRDVSCVEGICQVPGPESRYVRELRKLVEWRAPRRNRLPKTVWMETAPQHFPGTGYWTGSYRVTQGQSCEPLAAWQRGAPVELAGGNWNAAAAQFVPGLADAHLRIWNASAPLWDSHLPDECTHWCHPGAYQLWLYLLNDLLRVNALGNPVAVQGP</sequence>
<evidence type="ECO:0000313" key="2">
    <source>
        <dbReference type="EMBL" id="KAI3433673.1"/>
    </source>
</evidence>
<organism evidence="2 3">
    <name type="scientific">Chlorella vulgaris</name>
    <name type="common">Green alga</name>
    <dbReference type="NCBI Taxonomy" id="3077"/>
    <lineage>
        <taxon>Eukaryota</taxon>
        <taxon>Viridiplantae</taxon>
        <taxon>Chlorophyta</taxon>
        <taxon>core chlorophytes</taxon>
        <taxon>Trebouxiophyceae</taxon>
        <taxon>Chlorellales</taxon>
        <taxon>Chlorellaceae</taxon>
        <taxon>Chlorella clade</taxon>
        <taxon>Chlorella</taxon>
    </lineage>
</organism>
<gene>
    <name evidence="2" type="ORF">D9Q98_003482</name>
</gene>
<feature type="region of interest" description="Disordered" evidence="1">
    <location>
        <begin position="1"/>
        <end position="33"/>
    </location>
</feature>
<comment type="caution">
    <text evidence="2">The sequence shown here is derived from an EMBL/GenBank/DDBJ whole genome shotgun (WGS) entry which is preliminary data.</text>
</comment>
<reference evidence="2" key="1">
    <citation type="journal article" date="2019" name="Plant J.">
        <title>Chlorella vulgaris genome assembly and annotation reveals the molecular basis for metabolic acclimation to high light conditions.</title>
        <authorList>
            <person name="Cecchin M."/>
            <person name="Marcolungo L."/>
            <person name="Rossato M."/>
            <person name="Girolomoni L."/>
            <person name="Cosentino E."/>
            <person name="Cuine S."/>
            <person name="Li-Beisson Y."/>
            <person name="Delledonne M."/>
            <person name="Ballottari M."/>
        </authorList>
    </citation>
    <scope>NUCLEOTIDE SEQUENCE</scope>
    <source>
        <strain evidence="2">211/11P</strain>
    </source>
</reference>
<name>A0A9D4TT81_CHLVU</name>
<reference evidence="2" key="2">
    <citation type="submission" date="2020-11" db="EMBL/GenBank/DDBJ databases">
        <authorList>
            <person name="Cecchin M."/>
            <person name="Marcolungo L."/>
            <person name="Rossato M."/>
            <person name="Girolomoni L."/>
            <person name="Cosentino E."/>
            <person name="Cuine S."/>
            <person name="Li-Beisson Y."/>
            <person name="Delledonne M."/>
            <person name="Ballottari M."/>
        </authorList>
    </citation>
    <scope>NUCLEOTIDE SEQUENCE</scope>
    <source>
        <strain evidence="2">211/11P</strain>
        <tissue evidence="2">Whole cell</tissue>
    </source>
</reference>
<proteinExistence type="predicted"/>
<feature type="compositionally biased region" description="Low complexity" evidence="1">
    <location>
        <begin position="70"/>
        <end position="79"/>
    </location>
</feature>
<dbReference type="Proteomes" id="UP001055712">
    <property type="component" value="Unassembled WGS sequence"/>
</dbReference>
<evidence type="ECO:0000256" key="1">
    <source>
        <dbReference type="SAM" id="MobiDB-lite"/>
    </source>
</evidence>
<accession>A0A9D4TT81</accession>
<keyword evidence="3" id="KW-1185">Reference proteome</keyword>
<dbReference type="EMBL" id="SIDB01000004">
    <property type="protein sequence ID" value="KAI3433673.1"/>
    <property type="molecule type" value="Genomic_DNA"/>
</dbReference>
<evidence type="ECO:0000313" key="3">
    <source>
        <dbReference type="Proteomes" id="UP001055712"/>
    </source>
</evidence>
<dbReference type="AlphaFoldDB" id="A0A9D4TT81"/>
<dbReference type="OrthoDB" id="511787at2759"/>
<feature type="region of interest" description="Disordered" evidence="1">
    <location>
        <begin position="70"/>
        <end position="93"/>
    </location>
</feature>
<protein>
    <submittedName>
        <fullName evidence="2">Uncharacterized protein</fullName>
    </submittedName>
</protein>